<proteinExistence type="predicted"/>
<dbReference type="GO" id="GO:0044550">
    <property type="term" value="P:secondary metabolite biosynthetic process"/>
    <property type="evidence" value="ECO:0007669"/>
    <property type="project" value="TreeGrafter"/>
</dbReference>
<evidence type="ECO:0000259" key="3">
    <source>
        <dbReference type="Pfam" id="PF00501"/>
    </source>
</evidence>
<evidence type="ECO:0000256" key="1">
    <source>
        <dbReference type="ARBA" id="ARBA00022598"/>
    </source>
</evidence>
<keyword evidence="1 5" id="KW-0436">Ligase</keyword>
<dbReference type="EC" id="6.2.1.-" evidence="5"/>
<dbReference type="PANTHER" id="PTHR43352:SF1">
    <property type="entry name" value="ANTHRANILATE--COA LIGASE"/>
    <property type="match status" value="1"/>
</dbReference>
<feature type="domain" description="AMP-dependent synthetase/ligase" evidence="3">
    <location>
        <begin position="556"/>
        <end position="901"/>
    </location>
</feature>
<dbReference type="Pfam" id="PF00501">
    <property type="entry name" value="AMP-binding"/>
    <property type="match status" value="2"/>
</dbReference>
<feature type="region of interest" description="Disordered" evidence="2">
    <location>
        <begin position="454"/>
        <end position="516"/>
    </location>
</feature>
<dbReference type="Gene3D" id="3.40.50.12780">
    <property type="entry name" value="N-terminal domain of ligase-like"/>
    <property type="match status" value="2"/>
</dbReference>
<evidence type="ECO:0000256" key="2">
    <source>
        <dbReference type="SAM" id="MobiDB-lite"/>
    </source>
</evidence>
<dbReference type="SUPFAM" id="SSF56801">
    <property type="entry name" value="Acetyl-CoA synthetase-like"/>
    <property type="match status" value="2"/>
</dbReference>
<keyword evidence="6" id="KW-1185">Reference proteome</keyword>
<gene>
    <name evidence="5" type="ORF">SCNRRL3882_3047</name>
</gene>
<feature type="domain" description="AMP-dependent synthetase/ligase" evidence="3">
    <location>
        <begin position="31"/>
        <end position="370"/>
    </location>
</feature>
<reference evidence="6" key="1">
    <citation type="submission" date="2017-11" db="EMBL/GenBank/DDBJ databases">
        <authorList>
            <person name="Wibberg D."/>
        </authorList>
    </citation>
    <scope>NUCLEOTIDE SEQUENCE [LARGE SCALE GENOMIC DNA]</scope>
</reference>
<dbReference type="AlphaFoldDB" id="A0A2N9B8B2"/>
<feature type="domain" description="AMP-binding enzyme C-terminal" evidence="4">
    <location>
        <begin position="420"/>
        <end position="456"/>
    </location>
</feature>
<dbReference type="Gene3D" id="3.30.300.30">
    <property type="match status" value="1"/>
</dbReference>
<organism evidence="5 6">
    <name type="scientific">Streptomyces chartreusis NRRL 3882</name>
    <dbReference type="NCBI Taxonomy" id="1079985"/>
    <lineage>
        <taxon>Bacteria</taxon>
        <taxon>Bacillati</taxon>
        <taxon>Actinomycetota</taxon>
        <taxon>Actinomycetes</taxon>
        <taxon>Kitasatosporales</taxon>
        <taxon>Streptomycetaceae</taxon>
        <taxon>Streptomyces</taxon>
    </lineage>
</organism>
<dbReference type="PROSITE" id="PS00455">
    <property type="entry name" value="AMP_BINDING"/>
    <property type="match status" value="2"/>
</dbReference>
<protein>
    <submittedName>
        <fullName evidence="5">p-hydroxybenzoic acid-AMP ligase FadD22</fullName>
        <ecNumber evidence="5">6.2.1.-</ecNumber>
    </submittedName>
</protein>
<dbReference type="InterPro" id="IPR025110">
    <property type="entry name" value="AMP-bd_C"/>
</dbReference>
<dbReference type="GO" id="GO:0016878">
    <property type="term" value="F:acid-thiol ligase activity"/>
    <property type="evidence" value="ECO:0007669"/>
    <property type="project" value="TreeGrafter"/>
</dbReference>
<evidence type="ECO:0000313" key="5">
    <source>
        <dbReference type="EMBL" id="SOR79585.1"/>
    </source>
</evidence>
<evidence type="ECO:0000313" key="6">
    <source>
        <dbReference type="Proteomes" id="UP000235464"/>
    </source>
</evidence>
<feature type="region of interest" description="Disordered" evidence="2">
    <location>
        <begin position="348"/>
        <end position="367"/>
    </location>
</feature>
<dbReference type="InterPro" id="IPR045851">
    <property type="entry name" value="AMP-bd_C_sf"/>
</dbReference>
<dbReference type="InterPro" id="IPR042099">
    <property type="entry name" value="ANL_N_sf"/>
</dbReference>
<name>A0A2N9B8B2_STRCX</name>
<dbReference type="Proteomes" id="UP000235464">
    <property type="component" value="Chromosome I"/>
</dbReference>
<dbReference type="Pfam" id="PF13193">
    <property type="entry name" value="AMP-binding_C"/>
    <property type="match status" value="1"/>
</dbReference>
<sequence length="1035" mass="111842">MTSPQVAPHPVEAEAPGNLAAQLEELAERRGWGGRTAFHQGHRAWTHGEVHDLAARAATVLAGHGVRPGDRVLLALPDSLAWVTAFLATARLGAVAVLVNPELPAADHAFLAEDTGAGLCVTGPGLEERFAGRARLGADQLMALAPAAEPAPVHQAHAHTPLYVQYTSGTTGRPKGVVHTHGDPRTYHDLVGRRVLRITAEDVTLSVSKLFFAYGFGNAFVFPLFSGSSVVLVDRRPTPATIDELVARHRVTLLYSVPSAYAALVAERGHGHEDCFASVRAAVSAGEGLPEGLAQQVTALLGAPVLEQIGSTEAGHAFCANGFAHNHPGTVGRPVPGFEVELRNRDGHPVPEGEEGEMWVRGPTVTPGYLNRPEETARTLVGGWLATRDRACREPDGSYRHLGRADDMEMVGGITVSPLEVEAVLRGHPAVREVVVAAVPDGRGANRLRAFVVPDPPVRDGLGGRAHRPGPGEPRRVQGPPQRQLRPVAAAHPDREAAPPSGATGRLVNPAERNDPVRPPLFTDRGFYLGPVFRRAADRHGAVFVTLDRPLDVAPSLGVDLSYTVLADLVEDLSGRLWEAGVRPSEQVVVHKADNVDIVLLTCAVSRIGAVPVLLSPALAPAVAGQLLQRLRRPWLLTDGATLDGLRELARSGLVRRTLCVDDAPGAEPLAKYAGAEPPPPVRLHPREPALITHSSGTTGVPKLAVHCAHTMWNRLVPQQALGRPTRGEPAALHMSFVHSRFYHLLGVLLHFGSPLVLITDPDPAAVGPLLARHRPGIVETHPNTFVLWEELADAPGAPLSRVRAYGSTFDAIHPRTVRRLLGASRRRTPWLIQLYGQSETGPVAFQVVTRRSAARADGRRVGFGIPGFTRVRVTGAGGRRVPPGTPGRIEARTRGRILTYLGMPERYDRQLTDGWWEMGDMGYRSRLGALYLIDREVDLIDAVHSNLEVEDVLMSRLEELREVVIVPGADREPVPVVCVRGERPLDPERWRRATAGLPAMAEPRQWRFEDLPMTATWKVKRVEIARMLTEGARA</sequence>
<evidence type="ECO:0000259" key="4">
    <source>
        <dbReference type="Pfam" id="PF13193"/>
    </source>
</evidence>
<accession>A0A2N9B8B2</accession>
<dbReference type="EMBL" id="LT963352">
    <property type="protein sequence ID" value="SOR79585.1"/>
    <property type="molecule type" value="Genomic_DNA"/>
</dbReference>
<dbReference type="InterPro" id="IPR020845">
    <property type="entry name" value="AMP-binding_CS"/>
</dbReference>
<dbReference type="PANTHER" id="PTHR43352">
    <property type="entry name" value="ACETYL-COA SYNTHETASE"/>
    <property type="match status" value="1"/>
</dbReference>
<dbReference type="InterPro" id="IPR000873">
    <property type="entry name" value="AMP-dep_synth/lig_dom"/>
</dbReference>